<accession>A0A1A2TLM9</accession>
<protein>
    <submittedName>
        <fullName evidence="7">Sodium:proton exchanger</fullName>
    </submittedName>
</protein>
<evidence type="ECO:0000256" key="3">
    <source>
        <dbReference type="ARBA" id="ARBA00022989"/>
    </source>
</evidence>
<evidence type="ECO:0000256" key="4">
    <source>
        <dbReference type="ARBA" id="ARBA00023136"/>
    </source>
</evidence>
<sequence length="433" mass="45598">MLAIDRPAATVSTTARWRRRTLTRSGLITGAFVAPAVVVRIAGLHTGAVLALLIFGAAVVAASFLLAWAAEAAQIDVSGGLATALLALIAVLPEYAVDLYYAYVSGHNADYTQYAAANMTGSNRLLMGLGWPVVVLVSILVARKSGAQKSTGLTLEPANRVELGFLLVAGVIAFLIPASGQIHLGLGLALLAWFGFYLYKISHGDVEEPDLIGTAAALGELPDRRRRIAVVALFLVSGGVILLCAKPFADNLVAAGTELGINRFLLVQWLAPLASEAPEFIIATIFATRGKGTVAIATLISSKVNQWTLLIGSLPIAHLLGGGGFSLYLDSRQVEEVLLTATQTMMGVALILALRFHRATACTLLGLFVVQFPIYSTQGRLLLCGAYTAVAVVGLILNRRHIAATIRAPFFGTALRHSGHPHHDGAEGVSRPA</sequence>
<dbReference type="GO" id="GO:0016020">
    <property type="term" value="C:membrane"/>
    <property type="evidence" value="ECO:0007669"/>
    <property type="project" value="UniProtKB-SubCell"/>
</dbReference>
<feature type="transmembrane region" description="Helical" evidence="5">
    <location>
        <begin position="48"/>
        <end position="69"/>
    </location>
</feature>
<evidence type="ECO:0000313" key="8">
    <source>
        <dbReference type="Proteomes" id="UP000092389"/>
    </source>
</evidence>
<dbReference type="Proteomes" id="UP000092389">
    <property type="component" value="Unassembled WGS sequence"/>
</dbReference>
<dbReference type="InterPro" id="IPR004837">
    <property type="entry name" value="NaCa_Exmemb"/>
</dbReference>
<dbReference type="Pfam" id="PF01699">
    <property type="entry name" value="Na_Ca_ex"/>
    <property type="match status" value="2"/>
</dbReference>
<evidence type="ECO:0000256" key="1">
    <source>
        <dbReference type="ARBA" id="ARBA00004141"/>
    </source>
</evidence>
<organism evidence="7 8">
    <name type="scientific">Mycobacterium mantenii</name>
    <dbReference type="NCBI Taxonomy" id="560555"/>
    <lineage>
        <taxon>Bacteria</taxon>
        <taxon>Bacillati</taxon>
        <taxon>Actinomycetota</taxon>
        <taxon>Actinomycetes</taxon>
        <taxon>Mycobacteriales</taxon>
        <taxon>Mycobacteriaceae</taxon>
        <taxon>Mycobacterium</taxon>
        <taxon>Mycobacterium avium complex (MAC)</taxon>
    </lineage>
</organism>
<comment type="caution">
    <text evidence="7">The sequence shown here is derived from an EMBL/GenBank/DDBJ whole genome shotgun (WGS) entry which is preliminary data.</text>
</comment>
<evidence type="ECO:0000256" key="2">
    <source>
        <dbReference type="ARBA" id="ARBA00022692"/>
    </source>
</evidence>
<dbReference type="InterPro" id="IPR044880">
    <property type="entry name" value="NCX_ion-bd_dom_sf"/>
</dbReference>
<dbReference type="GO" id="GO:0055085">
    <property type="term" value="P:transmembrane transport"/>
    <property type="evidence" value="ECO:0007669"/>
    <property type="project" value="InterPro"/>
</dbReference>
<dbReference type="Gene3D" id="1.20.1420.30">
    <property type="entry name" value="NCX, central ion-binding region"/>
    <property type="match status" value="2"/>
</dbReference>
<feature type="domain" description="Sodium/calcium exchanger membrane region" evidence="6">
    <location>
        <begin position="49"/>
        <end position="199"/>
    </location>
</feature>
<evidence type="ECO:0000259" key="6">
    <source>
        <dbReference type="Pfam" id="PF01699"/>
    </source>
</evidence>
<dbReference type="EMBL" id="LZJU01000062">
    <property type="protein sequence ID" value="OBH76932.1"/>
    <property type="molecule type" value="Genomic_DNA"/>
</dbReference>
<feature type="transmembrane region" description="Helical" evidence="5">
    <location>
        <begin position="307"/>
        <end position="329"/>
    </location>
</feature>
<keyword evidence="4 5" id="KW-0472">Membrane</keyword>
<feature type="domain" description="Sodium/calcium exchanger membrane region" evidence="6">
    <location>
        <begin position="231"/>
        <end position="370"/>
    </location>
</feature>
<feature type="transmembrane region" description="Helical" evidence="5">
    <location>
        <begin position="380"/>
        <end position="397"/>
    </location>
</feature>
<feature type="transmembrane region" description="Helical" evidence="5">
    <location>
        <begin position="123"/>
        <end position="141"/>
    </location>
</feature>
<feature type="transmembrane region" description="Helical" evidence="5">
    <location>
        <begin position="161"/>
        <end position="176"/>
    </location>
</feature>
<evidence type="ECO:0000313" key="7">
    <source>
        <dbReference type="EMBL" id="OBH76932.1"/>
    </source>
</evidence>
<feature type="transmembrane region" description="Helical" evidence="5">
    <location>
        <begin position="21"/>
        <end position="42"/>
    </location>
</feature>
<gene>
    <name evidence="7" type="ORF">A5683_20030</name>
</gene>
<dbReference type="AlphaFoldDB" id="A0A1A2TLM9"/>
<name>A0A1A2TLM9_MYCNT</name>
<evidence type="ECO:0000256" key="5">
    <source>
        <dbReference type="SAM" id="Phobius"/>
    </source>
</evidence>
<reference evidence="7 8" key="1">
    <citation type="submission" date="2016-06" db="EMBL/GenBank/DDBJ databases">
        <authorList>
            <person name="Kjaerup R.B."/>
            <person name="Dalgaard T.S."/>
            <person name="Juul-Madsen H.R."/>
        </authorList>
    </citation>
    <scope>NUCLEOTIDE SEQUENCE [LARGE SCALE GENOMIC DNA]</scope>
    <source>
        <strain evidence="7 8">E152</strain>
    </source>
</reference>
<keyword evidence="3 5" id="KW-1133">Transmembrane helix</keyword>
<feature type="transmembrane region" description="Helical" evidence="5">
    <location>
        <begin position="81"/>
        <end position="103"/>
    </location>
</feature>
<comment type="subcellular location">
    <subcellularLocation>
        <location evidence="1">Membrane</location>
        <topology evidence="1">Multi-pass membrane protein</topology>
    </subcellularLocation>
</comment>
<proteinExistence type="predicted"/>
<feature type="transmembrane region" description="Helical" evidence="5">
    <location>
        <begin position="228"/>
        <end position="249"/>
    </location>
</feature>
<keyword evidence="2 5" id="KW-0812">Transmembrane</keyword>